<accession>A0A1M7CRT3</accession>
<keyword evidence="2" id="KW-1133">Transmembrane helix</keyword>
<dbReference type="PANTHER" id="PTHR48081">
    <property type="entry name" value="AB HYDROLASE SUPERFAMILY PROTEIN C4A8.06C"/>
    <property type="match status" value="1"/>
</dbReference>
<feature type="domain" description="BD-FAE-like" evidence="3">
    <location>
        <begin position="150"/>
        <end position="257"/>
    </location>
</feature>
<dbReference type="STRING" id="310782.SAMN05216499_105331"/>
<dbReference type="Proteomes" id="UP000184111">
    <property type="component" value="Unassembled WGS sequence"/>
</dbReference>
<feature type="transmembrane region" description="Helical" evidence="2">
    <location>
        <begin position="68"/>
        <end position="88"/>
    </location>
</feature>
<evidence type="ECO:0000259" key="3">
    <source>
        <dbReference type="Pfam" id="PF20434"/>
    </source>
</evidence>
<dbReference type="SUPFAM" id="SSF53474">
    <property type="entry name" value="alpha/beta-Hydrolases"/>
    <property type="match status" value="1"/>
</dbReference>
<name>A0A1M7CRT3_9ACTN</name>
<dbReference type="Pfam" id="PF20434">
    <property type="entry name" value="BD-FAE"/>
    <property type="match status" value="1"/>
</dbReference>
<organism evidence="4 5">
    <name type="scientific">Actinacidiphila paucisporea</name>
    <dbReference type="NCBI Taxonomy" id="310782"/>
    <lineage>
        <taxon>Bacteria</taxon>
        <taxon>Bacillati</taxon>
        <taxon>Actinomycetota</taxon>
        <taxon>Actinomycetes</taxon>
        <taxon>Kitasatosporales</taxon>
        <taxon>Streptomycetaceae</taxon>
        <taxon>Actinacidiphila</taxon>
    </lineage>
</organism>
<gene>
    <name evidence="4" type="ORF">SAMN05216499_105331</name>
</gene>
<dbReference type="InterPro" id="IPR029058">
    <property type="entry name" value="AB_hydrolase_fold"/>
</dbReference>
<dbReference type="EMBL" id="FRBI01000005">
    <property type="protein sequence ID" value="SHL69974.1"/>
    <property type="molecule type" value="Genomic_DNA"/>
</dbReference>
<dbReference type="InterPro" id="IPR049492">
    <property type="entry name" value="BD-FAE-like_dom"/>
</dbReference>
<evidence type="ECO:0000313" key="5">
    <source>
        <dbReference type="Proteomes" id="UP000184111"/>
    </source>
</evidence>
<keyword evidence="5" id="KW-1185">Reference proteome</keyword>
<proteinExistence type="predicted"/>
<dbReference type="PANTHER" id="PTHR48081:SF33">
    <property type="entry name" value="KYNURENINE FORMAMIDASE"/>
    <property type="match status" value="1"/>
</dbReference>
<dbReference type="InterPro" id="IPR050300">
    <property type="entry name" value="GDXG_lipolytic_enzyme"/>
</dbReference>
<keyword evidence="1" id="KW-0378">Hydrolase</keyword>
<evidence type="ECO:0000256" key="2">
    <source>
        <dbReference type="SAM" id="Phobius"/>
    </source>
</evidence>
<evidence type="ECO:0000313" key="4">
    <source>
        <dbReference type="EMBL" id="SHL69974.1"/>
    </source>
</evidence>
<dbReference type="RefSeq" id="WP_073496778.1">
    <property type="nucleotide sequence ID" value="NZ_FRBI01000005.1"/>
</dbReference>
<dbReference type="AlphaFoldDB" id="A0A1M7CRT3"/>
<dbReference type="OrthoDB" id="9803828at2"/>
<evidence type="ECO:0000256" key="1">
    <source>
        <dbReference type="ARBA" id="ARBA00022801"/>
    </source>
</evidence>
<keyword evidence="2" id="KW-0812">Transmembrane</keyword>
<dbReference type="Gene3D" id="3.40.50.1820">
    <property type="entry name" value="alpha/beta hydrolase"/>
    <property type="match status" value="1"/>
</dbReference>
<keyword evidence="2" id="KW-0472">Membrane</keyword>
<sequence>MAGALSTALLLALCALLALRPPRPRHSTMGNPQFALGFLVNEQPYLYLWWLLLSTSTVLADRDLDSPAWWLVTSLSAFTVLELALIAARARSARPALSAALEDAFGPGAAPRYTRPPWWRIVLLPLISWRPDVRRIRNRRYGPARRGHRLDVYVSRRVRRTDAPVMVYLHGGGFRTGSKMLGCRSLIYRLAAEGWVCVSADYRLLRTPYAEQLADARAAIGWARANAPTYGGSSDTVFLVGGSAGAHLAATAALSGTEVTGVVGLYGYYGEAGPDSASPHACANPDAPPFLIVHGALDTLVLREDARSFATRLRATSRRPVAYAELPGTQHSFDQFPSVRFHAVTDAVLRFAHLTTKPAS</sequence>
<dbReference type="GO" id="GO:0016787">
    <property type="term" value="F:hydrolase activity"/>
    <property type="evidence" value="ECO:0007669"/>
    <property type="project" value="UniProtKB-KW"/>
</dbReference>
<reference evidence="4 5" key="1">
    <citation type="submission" date="2016-11" db="EMBL/GenBank/DDBJ databases">
        <authorList>
            <person name="Jaros S."/>
            <person name="Januszkiewicz K."/>
            <person name="Wedrychowicz H."/>
        </authorList>
    </citation>
    <scope>NUCLEOTIDE SEQUENCE [LARGE SCALE GENOMIC DNA]</scope>
    <source>
        <strain evidence="4 5">CGMCC 4.2025</strain>
    </source>
</reference>
<protein>
    <submittedName>
        <fullName evidence="4">Acetyl esterase/lipase</fullName>
    </submittedName>
</protein>